<evidence type="ECO:0000313" key="8">
    <source>
        <dbReference type="Proteomes" id="UP000792457"/>
    </source>
</evidence>
<name>A0A8K0KFU0_LADFU</name>
<evidence type="ECO:0000259" key="6">
    <source>
        <dbReference type="Pfam" id="PF07993"/>
    </source>
</evidence>
<proteinExistence type="inferred from homology"/>
<comment type="caution">
    <text evidence="7">The sequence shown here is derived from an EMBL/GenBank/DDBJ whole genome shotgun (WGS) entry which is preliminary data.</text>
</comment>
<keyword evidence="4" id="KW-0521">NADP</keyword>
<evidence type="ECO:0000256" key="4">
    <source>
        <dbReference type="RuleBase" id="RU363097"/>
    </source>
</evidence>
<evidence type="ECO:0000313" key="7">
    <source>
        <dbReference type="EMBL" id="KAG8232905.1"/>
    </source>
</evidence>
<keyword evidence="4" id="KW-0560">Oxidoreductase</keyword>
<dbReference type="GO" id="GO:0035336">
    <property type="term" value="P:long-chain fatty-acyl-CoA metabolic process"/>
    <property type="evidence" value="ECO:0007669"/>
    <property type="project" value="TreeGrafter"/>
</dbReference>
<dbReference type="GO" id="GO:0102965">
    <property type="term" value="F:alcohol-forming long-chain fatty acyl-CoA reductase activity"/>
    <property type="evidence" value="ECO:0007669"/>
    <property type="project" value="UniProtKB-EC"/>
</dbReference>
<accession>A0A8K0KFU0</accession>
<keyword evidence="8" id="KW-1185">Reference proteome</keyword>
<evidence type="ECO:0000256" key="2">
    <source>
        <dbReference type="ARBA" id="ARBA00022516"/>
    </source>
</evidence>
<keyword evidence="4" id="KW-0812">Transmembrane</keyword>
<feature type="transmembrane region" description="Helical" evidence="4">
    <location>
        <begin position="225"/>
        <end position="246"/>
    </location>
</feature>
<dbReference type="PANTHER" id="PTHR11011:SF116">
    <property type="entry name" value="FATTY ACYL-COA REDUCTASE CG5065-RELATED"/>
    <property type="match status" value="1"/>
</dbReference>
<dbReference type="InterPro" id="IPR013120">
    <property type="entry name" value="FAR_NAD-bd"/>
</dbReference>
<dbReference type="CDD" id="cd09071">
    <property type="entry name" value="FAR_C"/>
    <property type="match status" value="1"/>
</dbReference>
<reference evidence="7" key="2">
    <citation type="submission" date="2017-10" db="EMBL/GenBank/DDBJ databases">
        <title>Ladona fulva Genome sequencing and assembly.</title>
        <authorList>
            <person name="Murali S."/>
            <person name="Richards S."/>
            <person name="Bandaranaike D."/>
            <person name="Bellair M."/>
            <person name="Blankenburg K."/>
            <person name="Chao H."/>
            <person name="Dinh H."/>
            <person name="Doddapaneni H."/>
            <person name="Dugan-Rocha S."/>
            <person name="Elkadiri S."/>
            <person name="Gnanaolivu R."/>
            <person name="Hernandez B."/>
            <person name="Skinner E."/>
            <person name="Javaid M."/>
            <person name="Lee S."/>
            <person name="Li M."/>
            <person name="Ming W."/>
            <person name="Munidasa M."/>
            <person name="Muniz J."/>
            <person name="Nguyen L."/>
            <person name="Hughes D."/>
            <person name="Osuji N."/>
            <person name="Pu L.-L."/>
            <person name="Puazo M."/>
            <person name="Qu C."/>
            <person name="Quiroz J."/>
            <person name="Raj R."/>
            <person name="Weissenberger G."/>
            <person name="Xin Y."/>
            <person name="Zou X."/>
            <person name="Han Y."/>
            <person name="Worley K."/>
            <person name="Muzny D."/>
            <person name="Gibbs R."/>
        </authorList>
    </citation>
    <scope>NUCLEOTIDE SEQUENCE</scope>
    <source>
        <strain evidence="7">Sampled in the wild</strain>
    </source>
</reference>
<keyword evidence="3 4" id="KW-0443">Lipid metabolism</keyword>
<dbReference type="Pfam" id="PF07993">
    <property type="entry name" value="NAD_binding_4"/>
    <property type="match status" value="1"/>
</dbReference>
<dbReference type="EC" id="1.2.1.84" evidence="4"/>
<evidence type="ECO:0000259" key="5">
    <source>
        <dbReference type="Pfam" id="PF03015"/>
    </source>
</evidence>
<reference evidence="7" key="1">
    <citation type="submission" date="2013-04" db="EMBL/GenBank/DDBJ databases">
        <authorList>
            <person name="Qu J."/>
            <person name="Murali S.C."/>
            <person name="Bandaranaike D."/>
            <person name="Bellair M."/>
            <person name="Blankenburg K."/>
            <person name="Chao H."/>
            <person name="Dinh H."/>
            <person name="Doddapaneni H."/>
            <person name="Downs B."/>
            <person name="Dugan-Rocha S."/>
            <person name="Elkadiri S."/>
            <person name="Gnanaolivu R.D."/>
            <person name="Hernandez B."/>
            <person name="Javaid M."/>
            <person name="Jayaseelan J.C."/>
            <person name="Lee S."/>
            <person name="Li M."/>
            <person name="Ming W."/>
            <person name="Munidasa M."/>
            <person name="Muniz J."/>
            <person name="Nguyen L."/>
            <person name="Ongeri F."/>
            <person name="Osuji N."/>
            <person name="Pu L.-L."/>
            <person name="Puazo M."/>
            <person name="Qu C."/>
            <person name="Quiroz J."/>
            <person name="Raj R."/>
            <person name="Weissenberger G."/>
            <person name="Xin Y."/>
            <person name="Zou X."/>
            <person name="Han Y."/>
            <person name="Richards S."/>
            <person name="Worley K."/>
            <person name="Muzny D."/>
            <person name="Gibbs R."/>
        </authorList>
    </citation>
    <scope>NUCLEOTIDE SEQUENCE</scope>
    <source>
        <strain evidence="7">Sampled in the wild</strain>
    </source>
</reference>
<dbReference type="PANTHER" id="PTHR11011">
    <property type="entry name" value="MALE STERILITY PROTEIN 2-RELATED"/>
    <property type="match status" value="1"/>
</dbReference>
<dbReference type="InterPro" id="IPR026055">
    <property type="entry name" value="FAR"/>
</dbReference>
<dbReference type="Pfam" id="PF03015">
    <property type="entry name" value="Sterile"/>
    <property type="match status" value="1"/>
</dbReference>
<evidence type="ECO:0000256" key="3">
    <source>
        <dbReference type="ARBA" id="ARBA00023098"/>
    </source>
</evidence>
<dbReference type="EMBL" id="KZ308667">
    <property type="protein sequence ID" value="KAG8232905.1"/>
    <property type="molecule type" value="Genomic_DNA"/>
</dbReference>
<comment type="similarity">
    <text evidence="1 4">Belongs to the fatty acyl-CoA reductase family.</text>
</comment>
<feature type="domain" description="Fatty acyl-CoA reductase C-terminal" evidence="5">
    <location>
        <begin position="134"/>
        <end position="207"/>
    </location>
</feature>
<protein>
    <recommendedName>
        <fullName evidence="4">Fatty acyl-CoA reductase</fullName>
        <ecNumber evidence="4">1.2.1.84</ecNumber>
    </recommendedName>
</protein>
<keyword evidence="4" id="KW-0472">Membrane</keyword>
<sequence length="267" mass="29879">MGAMEEPFPGWVDNVNGASSFLAGALYGVLRGIHAEDDAVADFVPCDLVVNQIITAAWDIAQRGLKEFSTFLQVFTVSVLEFWDFCILHEPIKAFENLPVHHVTPKFCTINISFIVVQFHSHVSKAGLTPRARITRLVRLQSAYTRGMHHSRFVTTRHWSFGAGNAAALGNRLVGEDRTAFSSDASVVNWPDYFERCALGLRRFYFKQNPETLPEARKDLIRLRWVYFTAQAFLFLSVLAIGALAFGRLGPEALLFATALMVVLRAL</sequence>
<dbReference type="InterPro" id="IPR033640">
    <property type="entry name" value="FAR_C"/>
</dbReference>
<organism evidence="7 8">
    <name type="scientific">Ladona fulva</name>
    <name type="common">Scarce chaser dragonfly</name>
    <name type="synonym">Libellula fulva</name>
    <dbReference type="NCBI Taxonomy" id="123851"/>
    <lineage>
        <taxon>Eukaryota</taxon>
        <taxon>Metazoa</taxon>
        <taxon>Ecdysozoa</taxon>
        <taxon>Arthropoda</taxon>
        <taxon>Hexapoda</taxon>
        <taxon>Insecta</taxon>
        <taxon>Pterygota</taxon>
        <taxon>Palaeoptera</taxon>
        <taxon>Odonata</taxon>
        <taxon>Epiprocta</taxon>
        <taxon>Anisoptera</taxon>
        <taxon>Libelluloidea</taxon>
        <taxon>Libellulidae</taxon>
        <taxon>Ladona</taxon>
    </lineage>
</organism>
<comment type="function">
    <text evidence="4">Catalyzes the reduction of fatty acyl-CoA to fatty alcohols.</text>
</comment>
<dbReference type="GO" id="GO:0005777">
    <property type="term" value="C:peroxisome"/>
    <property type="evidence" value="ECO:0007669"/>
    <property type="project" value="TreeGrafter"/>
</dbReference>
<keyword evidence="2 4" id="KW-0444">Lipid biosynthesis</keyword>
<dbReference type="GO" id="GO:0080019">
    <property type="term" value="F:alcohol-forming very long-chain fatty acyl-CoA reductase activity"/>
    <property type="evidence" value="ECO:0007669"/>
    <property type="project" value="InterPro"/>
</dbReference>
<evidence type="ECO:0000256" key="1">
    <source>
        <dbReference type="ARBA" id="ARBA00005928"/>
    </source>
</evidence>
<dbReference type="OrthoDB" id="429813at2759"/>
<dbReference type="Proteomes" id="UP000792457">
    <property type="component" value="Unassembled WGS sequence"/>
</dbReference>
<keyword evidence="4" id="KW-1133">Transmembrane helix</keyword>
<gene>
    <name evidence="7" type="ORF">J437_LFUL012819</name>
</gene>
<comment type="catalytic activity">
    <reaction evidence="4">
        <text>a long-chain fatty acyl-CoA + 2 NADPH + 2 H(+) = a long-chain primary fatty alcohol + 2 NADP(+) + CoA</text>
        <dbReference type="Rhea" id="RHEA:52716"/>
        <dbReference type="ChEBI" id="CHEBI:15378"/>
        <dbReference type="ChEBI" id="CHEBI:57287"/>
        <dbReference type="ChEBI" id="CHEBI:57783"/>
        <dbReference type="ChEBI" id="CHEBI:58349"/>
        <dbReference type="ChEBI" id="CHEBI:77396"/>
        <dbReference type="ChEBI" id="CHEBI:83139"/>
        <dbReference type="EC" id="1.2.1.84"/>
    </reaction>
</comment>
<dbReference type="AlphaFoldDB" id="A0A8K0KFU0"/>
<feature type="domain" description="Thioester reductase (TE)" evidence="6">
    <location>
        <begin position="5"/>
        <end position="53"/>
    </location>
</feature>